<dbReference type="Ensembl" id="ENSHHUT00000007545.1">
    <property type="protein sequence ID" value="ENSHHUP00000007325.1"/>
    <property type="gene ID" value="ENSHHUG00000004516.1"/>
</dbReference>
<feature type="region of interest" description="Disordered" evidence="1">
    <location>
        <begin position="42"/>
        <end position="62"/>
    </location>
</feature>
<reference evidence="3" key="1">
    <citation type="submission" date="2018-06" db="EMBL/GenBank/DDBJ databases">
        <title>Genome assembly of Danube salmon.</title>
        <authorList>
            <person name="Macqueen D.J."/>
            <person name="Gundappa M.K."/>
        </authorList>
    </citation>
    <scope>NUCLEOTIDE SEQUENCE [LARGE SCALE GENOMIC DNA]</scope>
</reference>
<accession>A0A4W5K9W6</accession>
<keyword evidence="3" id="KW-1185">Reference proteome</keyword>
<evidence type="ECO:0000313" key="2">
    <source>
        <dbReference type="Ensembl" id="ENSHHUP00000007325.1"/>
    </source>
</evidence>
<dbReference type="STRING" id="62062.ENSHHUP00000007325"/>
<reference evidence="2" key="2">
    <citation type="submission" date="2025-08" db="UniProtKB">
        <authorList>
            <consortium name="Ensembl"/>
        </authorList>
    </citation>
    <scope>IDENTIFICATION</scope>
</reference>
<protein>
    <submittedName>
        <fullName evidence="2">Uncharacterized protein</fullName>
    </submittedName>
</protein>
<dbReference type="Proteomes" id="UP000314982">
    <property type="component" value="Unassembled WGS sequence"/>
</dbReference>
<evidence type="ECO:0000313" key="3">
    <source>
        <dbReference type="Proteomes" id="UP000314982"/>
    </source>
</evidence>
<proteinExistence type="predicted"/>
<evidence type="ECO:0000256" key="1">
    <source>
        <dbReference type="SAM" id="MobiDB-lite"/>
    </source>
</evidence>
<dbReference type="AlphaFoldDB" id="A0A4W5K9W6"/>
<reference evidence="2" key="3">
    <citation type="submission" date="2025-09" db="UniProtKB">
        <authorList>
            <consortium name="Ensembl"/>
        </authorList>
    </citation>
    <scope>IDENTIFICATION</scope>
</reference>
<name>A0A4W5K9W6_9TELE</name>
<sequence length="101" mass="11294">MYLFIALDCITLYSLSVSPRIQEERDERHKIKGRVSRFEPLSGMEGKRSSILDDSAPGSHDVGDPSTTNLYLGNINPQVNLLCGLEIAYECIIFLIAYISN</sequence>
<organism evidence="2 3">
    <name type="scientific">Hucho hucho</name>
    <name type="common">huchen</name>
    <dbReference type="NCBI Taxonomy" id="62062"/>
    <lineage>
        <taxon>Eukaryota</taxon>
        <taxon>Metazoa</taxon>
        <taxon>Chordata</taxon>
        <taxon>Craniata</taxon>
        <taxon>Vertebrata</taxon>
        <taxon>Euteleostomi</taxon>
        <taxon>Actinopterygii</taxon>
        <taxon>Neopterygii</taxon>
        <taxon>Teleostei</taxon>
        <taxon>Protacanthopterygii</taxon>
        <taxon>Salmoniformes</taxon>
        <taxon>Salmonidae</taxon>
        <taxon>Salmoninae</taxon>
        <taxon>Hucho</taxon>
    </lineage>
</organism>